<keyword evidence="2" id="KW-1134">Transmembrane beta strand</keyword>
<dbReference type="EMBL" id="JBHSJJ010000015">
    <property type="protein sequence ID" value="MFC4874142.1"/>
    <property type="molecule type" value="Genomic_DNA"/>
</dbReference>
<protein>
    <submittedName>
        <fullName evidence="4">TonB-dependent receptor plug domain-containing protein</fullName>
    </submittedName>
</protein>
<dbReference type="InterPro" id="IPR012910">
    <property type="entry name" value="Plug_dom"/>
</dbReference>
<evidence type="ECO:0000259" key="3">
    <source>
        <dbReference type="Pfam" id="PF07715"/>
    </source>
</evidence>
<dbReference type="SUPFAM" id="SSF49464">
    <property type="entry name" value="Carboxypeptidase regulatory domain-like"/>
    <property type="match status" value="1"/>
</dbReference>
<dbReference type="Gene3D" id="2.60.40.1120">
    <property type="entry name" value="Carboxypeptidase-like, regulatory domain"/>
    <property type="match status" value="1"/>
</dbReference>
<comment type="similarity">
    <text evidence="2">Belongs to the TonB-dependent receptor family.</text>
</comment>
<evidence type="ECO:0000313" key="4">
    <source>
        <dbReference type="EMBL" id="MFC4874142.1"/>
    </source>
</evidence>
<dbReference type="Proteomes" id="UP001595818">
    <property type="component" value="Unassembled WGS sequence"/>
</dbReference>
<evidence type="ECO:0000256" key="1">
    <source>
        <dbReference type="ARBA" id="ARBA00022729"/>
    </source>
</evidence>
<dbReference type="RefSeq" id="WP_377067701.1">
    <property type="nucleotide sequence ID" value="NZ_JBHSJJ010000015.1"/>
</dbReference>
<keyword evidence="2" id="KW-0998">Cell outer membrane</keyword>
<dbReference type="InterPro" id="IPR008969">
    <property type="entry name" value="CarboxyPept-like_regulatory"/>
</dbReference>
<comment type="caution">
    <text evidence="4">The sequence shown here is derived from an EMBL/GenBank/DDBJ whole genome shotgun (WGS) entry which is preliminary data.</text>
</comment>
<dbReference type="PANTHER" id="PTHR30069:SF29">
    <property type="entry name" value="HEMOGLOBIN AND HEMOGLOBIN-HAPTOGLOBIN-BINDING PROTEIN 1-RELATED"/>
    <property type="match status" value="1"/>
</dbReference>
<feature type="domain" description="TonB-dependent receptor plug" evidence="3">
    <location>
        <begin position="144"/>
        <end position="248"/>
    </location>
</feature>
<dbReference type="Pfam" id="PF13715">
    <property type="entry name" value="CarbopepD_reg_2"/>
    <property type="match status" value="1"/>
</dbReference>
<evidence type="ECO:0000256" key="2">
    <source>
        <dbReference type="PROSITE-ProRule" id="PRU01360"/>
    </source>
</evidence>
<dbReference type="Gene3D" id="2.170.130.10">
    <property type="entry name" value="TonB-dependent receptor, plug domain"/>
    <property type="match status" value="1"/>
</dbReference>
<dbReference type="InterPro" id="IPR023997">
    <property type="entry name" value="TonB-dep_OMP_SusC/RagA_CS"/>
</dbReference>
<dbReference type="NCBIfam" id="TIGR04057">
    <property type="entry name" value="SusC_RagA_signa"/>
    <property type="match status" value="1"/>
</dbReference>
<organism evidence="4 5">
    <name type="scientific">Negadavirga shengliensis</name>
    <dbReference type="NCBI Taxonomy" id="1389218"/>
    <lineage>
        <taxon>Bacteria</taxon>
        <taxon>Pseudomonadati</taxon>
        <taxon>Bacteroidota</taxon>
        <taxon>Cytophagia</taxon>
        <taxon>Cytophagales</taxon>
        <taxon>Cyclobacteriaceae</taxon>
        <taxon>Negadavirga</taxon>
    </lineage>
</organism>
<keyword evidence="5" id="KW-1185">Reference proteome</keyword>
<sequence>MKIYLQKRQGLVFGIVLLLVFMGLPAFGNPTNQVAFRANGSETFLSKPIPREWQITGVVTTPNGEPLSGVIVLLKDTTVGEVTDENGRFSINVPENDGVLVFSFIGFHTVERSFDGSGEINVTMMENIDDLDEFVVVGYAEQRKKDLTGAVSVVDVDKLNRQPSGLLTNQLQGQAAGVNVLGSGQPGQEPTVTIRGANTFGNNNPLYVVDGVPLTSITDVNPNDVESMQVLKDAGAASIYGARAANGVIIITTKKGRGKVNIQYDAFYGMQVPVRGNVWNTLNPQEMAELKFMALRNSGVTDINDSYYGSGPQPVLPDYLVPVGASEGDPSVNPSLYNVNPHYTDPSDLGSFYRIVRANKEGTN</sequence>
<accession>A0ABV9T6N0</accession>
<keyword evidence="2" id="KW-0812">Transmembrane</keyword>
<dbReference type="SUPFAM" id="SSF56935">
    <property type="entry name" value="Porins"/>
    <property type="match status" value="1"/>
</dbReference>
<reference evidence="5" key="1">
    <citation type="journal article" date="2019" name="Int. J. Syst. Evol. Microbiol.">
        <title>The Global Catalogue of Microorganisms (GCM) 10K type strain sequencing project: providing services to taxonomists for standard genome sequencing and annotation.</title>
        <authorList>
            <consortium name="The Broad Institute Genomics Platform"/>
            <consortium name="The Broad Institute Genome Sequencing Center for Infectious Disease"/>
            <person name="Wu L."/>
            <person name="Ma J."/>
        </authorList>
    </citation>
    <scope>NUCLEOTIDE SEQUENCE [LARGE SCALE GENOMIC DNA]</scope>
    <source>
        <strain evidence="5">CGMCC 4.7466</strain>
    </source>
</reference>
<evidence type="ECO:0000313" key="5">
    <source>
        <dbReference type="Proteomes" id="UP001595818"/>
    </source>
</evidence>
<comment type="subcellular location">
    <subcellularLocation>
        <location evidence="2">Cell outer membrane</location>
        <topology evidence="2">Multi-pass membrane protein</topology>
    </subcellularLocation>
</comment>
<dbReference type="Pfam" id="PF07715">
    <property type="entry name" value="Plug"/>
    <property type="match status" value="1"/>
</dbReference>
<gene>
    <name evidence="4" type="ORF">ACFPFU_20725</name>
</gene>
<dbReference type="InterPro" id="IPR039426">
    <property type="entry name" value="TonB-dep_rcpt-like"/>
</dbReference>
<keyword evidence="1" id="KW-0732">Signal</keyword>
<keyword evidence="2" id="KW-0472">Membrane</keyword>
<keyword evidence="2" id="KW-0813">Transport</keyword>
<proteinExistence type="inferred from homology"/>
<keyword evidence="4" id="KW-0675">Receptor</keyword>
<name>A0ABV9T6N0_9BACT</name>
<dbReference type="InterPro" id="IPR037066">
    <property type="entry name" value="Plug_dom_sf"/>
</dbReference>
<dbReference type="PROSITE" id="PS52016">
    <property type="entry name" value="TONB_DEPENDENT_REC_3"/>
    <property type="match status" value="1"/>
</dbReference>
<dbReference type="PANTHER" id="PTHR30069">
    <property type="entry name" value="TONB-DEPENDENT OUTER MEMBRANE RECEPTOR"/>
    <property type="match status" value="1"/>
</dbReference>